<keyword evidence="11" id="KW-1185">Reference proteome</keyword>
<dbReference type="PANTHER" id="PTHR11774">
    <property type="entry name" value="GERANYLGERANYL TRANSFERASE TYPE BETA SUBUNIT"/>
    <property type="match status" value="1"/>
</dbReference>
<dbReference type="InterPro" id="IPR045089">
    <property type="entry name" value="PGGT1B-like"/>
</dbReference>
<dbReference type="Gene3D" id="1.50.10.20">
    <property type="match status" value="1"/>
</dbReference>
<protein>
    <recommendedName>
        <fullName evidence="9">Prenyltransferase alpha-alpha toroid domain-containing protein</fullName>
    </recommendedName>
</protein>
<evidence type="ECO:0000256" key="3">
    <source>
        <dbReference type="ARBA" id="ARBA00022602"/>
    </source>
</evidence>
<dbReference type="EMBL" id="JALLAZ020001396">
    <property type="protein sequence ID" value="KAL3775739.1"/>
    <property type="molecule type" value="Genomic_DNA"/>
</dbReference>
<organism evidence="10 11">
    <name type="scientific">Stephanodiscus triporus</name>
    <dbReference type="NCBI Taxonomy" id="2934178"/>
    <lineage>
        <taxon>Eukaryota</taxon>
        <taxon>Sar</taxon>
        <taxon>Stramenopiles</taxon>
        <taxon>Ochrophyta</taxon>
        <taxon>Bacillariophyta</taxon>
        <taxon>Coscinodiscophyceae</taxon>
        <taxon>Thalassiosirophycidae</taxon>
        <taxon>Stephanodiscales</taxon>
        <taxon>Stephanodiscaceae</taxon>
        <taxon>Stephanodiscus</taxon>
    </lineage>
</organism>
<dbReference type="SUPFAM" id="SSF48239">
    <property type="entry name" value="Terpenoid cyclases/Protein prenyltransferases"/>
    <property type="match status" value="1"/>
</dbReference>
<evidence type="ECO:0000259" key="9">
    <source>
        <dbReference type="Pfam" id="PF00432"/>
    </source>
</evidence>
<dbReference type="InterPro" id="IPR008930">
    <property type="entry name" value="Terpenoid_cyclase/PrenylTrfase"/>
</dbReference>
<dbReference type="AlphaFoldDB" id="A0ABD3NJL3"/>
<evidence type="ECO:0000256" key="4">
    <source>
        <dbReference type="ARBA" id="ARBA00022679"/>
    </source>
</evidence>
<evidence type="ECO:0000256" key="7">
    <source>
        <dbReference type="ARBA" id="ARBA00022833"/>
    </source>
</evidence>
<dbReference type="Proteomes" id="UP001530315">
    <property type="component" value="Unassembled WGS sequence"/>
</dbReference>
<keyword evidence="5" id="KW-0479">Metal-binding</keyword>
<name>A0ABD3NJL3_9STRA</name>
<comment type="similarity">
    <text evidence="2">Belongs to the protein prenyltransferase subunit beta family.</text>
</comment>
<feature type="compositionally biased region" description="Acidic residues" evidence="8">
    <location>
        <begin position="185"/>
        <end position="195"/>
    </location>
</feature>
<accession>A0ABD3NJL3</accession>
<evidence type="ECO:0000313" key="11">
    <source>
        <dbReference type="Proteomes" id="UP001530315"/>
    </source>
</evidence>
<dbReference type="GO" id="GO:0004659">
    <property type="term" value="F:prenyltransferase activity"/>
    <property type="evidence" value="ECO:0007669"/>
    <property type="project" value="UniProtKB-KW"/>
</dbReference>
<dbReference type="PANTHER" id="PTHR11774:SF6">
    <property type="entry name" value="PROTEIN FARNESYLTRANSFERASE SUBUNIT BETA"/>
    <property type="match status" value="1"/>
</dbReference>
<reference evidence="10 11" key="1">
    <citation type="submission" date="2024-10" db="EMBL/GenBank/DDBJ databases">
        <title>Updated reference genomes for cyclostephanoid diatoms.</title>
        <authorList>
            <person name="Roberts W.R."/>
            <person name="Alverson A.J."/>
        </authorList>
    </citation>
    <scope>NUCLEOTIDE SEQUENCE [LARGE SCALE GENOMIC DNA]</scope>
    <source>
        <strain evidence="10 11">AJA276-08</strain>
    </source>
</reference>
<comment type="cofactor">
    <cofactor evidence="1">
        <name>Zn(2+)</name>
        <dbReference type="ChEBI" id="CHEBI:29105"/>
    </cofactor>
</comment>
<keyword evidence="3" id="KW-0637">Prenyltransferase</keyword>
<gene>
    <name evidence="10" type="ORF">ACHAW5_005894</name>
</gene>
<keyword evidence="4" id="KW-0808">Transferase</keyword>
<evidence type="ECO:0000313" key="10">
    <source>
        <dbReference type="EMBL" id="KAL3775739.1"/>
    </source>
</evidence>
<feature type="domain" description="Prenyltransferase alpha-alpha toroid" evidence="9">
    <location>
        <begin position="8"/>
        <end position="230"/>
    </location>
</feature>
<dbReference type="InterPro" id="IPR001330">
    <property type="entry name" value="Prenyltrans"/>
</dbReference>
<dbReference type="Pfam" id="PF00432">
    <property type="entry name" value="Prenyltrans"/>
    <property type="match status" value="1"/>
</dbReference>
<comment type="caution">
    <text evidence="10">The sequence shown here is derived from an EMBL/GenBank/DDBJ whole genome shotgun (WGS) entry which is preliminary data.</text>
</comment>
<sequence length="296" mass="32267">MMTTTTTRRRTAFRMHHDGEVDVRATYCILTSCYLLKLLGREDDDDGTITIIVRDMPIPSSRRPCHGTSPSCQTCEGGFGAEPNNEAHGGYAFCAIASLRLLLLHRSGGAAAAAGGGRRLSLDDVIDVNALSSWLSRRQMGYEGGFSGRTNKLVDGVLLCSGRGGRCGVGSDAPPRRGGGWGGHDDDDDDDDDGDGEARSPTFDEAMLQRYILLCAQDVNGGLRDKPSKSRILTGTTGGDEDDGEEEVEEVEEEGRGEMRLNRLFGDAKFNVVGRTDPVINIRVERVRFMLSRRYR</sequence>
<evidence type="ECO:0000256" key="2">
    <source>
        <dbReference type="ARBA" id="ARBA00010497"/>
    </source>
</evidence>
<keyword evidence="7" id="KW-0862">Zinc</keyword>
<dbReference type="GO" id="GO:0046872">
    <property type="term" value="F:metal ion binding"/>
    <property type="evidence" value="ECO:0007669"/>
    <property type="project" value="UniProtKB-KW"/>
</dbReference>
<keyword evidence="6" id="KW-0677">Repeat</keyword>
<feature type="region of interest" description="Disordered" evidence="8">
    <location>
        <begin position="225"/>
        <end position="247"/>
    </location>
</feature>
<proteinExistence type="inferred from homology"/>
<evidence type="ECO:0000256" key="5">
    <source>
        <dbReference type="ARBA" id="ARBA00022723"/>
    </source>
</evidence>
<evidence type="ECO:0000256" key="1">
    <source>
        <dbReference type="ARBA" id="ARBA00001947"/>
    </source>
</evidence>
<evidence type="ECO:0000256" key="6">
    <source>
        <dbReference type="ARBA" id="ARBA00022737"/>
    </source>
</evidence>
<evidence type="ECO:0000256" key="8">
    <source>
        <dbReference type="SAM" id="MobiDB-lite"/>
    </source>
</evidence>
<feature type="region of interest" description="Disordered" evidence="8">
    <location>
        <begin position="169"/>
        <end position="200"/>
    </location>
</feature>